<dbReference type="EMBL" id="AYSA01000506">
    <property type="protein sequence ID" value="ESZ91399.1"/>
    <property type="molecule type" value="Genomic_DNA"/>
</dbReference>
<reference evidence="1 2" key="1">
    <citation type="journal article" date="2014" name="Genome Announc.">
        <title>Draft genome sequence of Sclerotinia borealis, a psychrophilic plant pathogenic fungus.</title>
        <authorList>
            <person name="Mardanov A.V."/>
            <person name="Beletsky A.V."/>
            <person name="Kadnikov V.V."/>
            <person name="Ignatov A.N."/>
            <person name="Ravin N.V."/>
        </authorList>
    </citation>
    <scope>NUCLEOTIDE SEQUENCE [LARGE SCALE GENOMIC DNA]</scope>
    <source>
        <strain evidence="2">F-4157</strain>
    </source>
</reference>
<name>W9C959_SCLBF</name>
<proteinExistence type="predicted"/>
<protein>
    <submittedName>
        <fullName evidence="1">Uncharacterized protein</fullName>
    </submittedName>
</protein>
<evidence type="ECO:0000313" key="2">
    <source>
        <dbReference type="Proteomes" id="UP000019487"/>
    </source>
</evidence>
<dbReference type="HOGENOM" id="CLU_054996_0_0_1"/>
<dbReference type="AlphaFoldDB" id="W9C959"/>
<accession>W9C959</accession>
<comment type="caution">
    <text evidence="1">The sequence shown here is derived from an EMBL/GenBank/DDBJ whole genome shotgun (WGS) entry which is preliminary data.</text>
</comment>
<dbReference type="Proteomes" id="UP000019487">
    <property type="component" value="Unassembled WGS sequence"/>
</dbReference>
<evidence type="ECO:0000313" key="1">
    <source>
        <dbReference type="EMBL" id="ESZ91399.1"/>
    </source>
</evidence>
<keyword evidence="2" id="KW-1185">Reference proteome</keyword>
<organism evidence="1 2">
    <name type="scientific">Sclerotinia borealis (strain F-4128)</name>
    <dbReference type="NCBI Taxonomy" id="1432307"/>
    <lineage>
        <taxon>Eukaryota</taxon>
        <taxon>Fungi</taxon>
        <taxon>Dikarya</taxon>
        <taxon>Ascomycota</taxon>
        <taxon>Pezizomycotina</taxon>
        <taxon>Leotiomycetes</taxon>
        <taxon>Helotiales</taxon>
        <taxon>Sclerotiniaceae</taxon>
        <taxon>Sclerotinia</taxon>
    </lineage>
</organism>
<dbReference type="OrthoDB" id="3473154at2759"/>
<gene>
    <name evidence="1" type="ORF">SBOR_8218</name>
</gene>
<sequence length="415" mass="47570">MPLFHGIYSSSAPQNIGITICNSSTNDRAFRYTVPVPSPWHHPTFPEIRPFSPNLHILIDDKQNLRYYILRPPPDKEPFNTSCLPTVSSVMPIRRCSRKAVIEEIHNSFGIQKLRDFKSGLCYSILTARFIPNAVSPITASAVSENPKTSQTIPYVIRPAAELPQIIASGDLYPLECGSHSLDVPSSELQFHKAHAAICSWYFHSFPWLSLICAQTSVRKKALKDCQILAQQCRWRNGGWLLDHHIQQFYGSHRSGIPSPNNNIAVNPYFTDNLVVTADPNDYIEGPWVTDGLYKRTRITLRRKYLMEFPWFEISSLKRKVEYDIGFLHMAYQLMSFPYMTSNRVIINEKTLQDKEIIEFYNAEIYDLVTAHPHESALVGKVGRLQARVDKHRPHINVDLAAIPQSWRKLMSFDE</sequence>